<dbReference type="Pfam" id="PF00595">
    <property type="entry name" value="PDZ"/>
    <property type="match status" value="1"/>
</dbReference>
<dbReference type="CDD" id="cd07560">
    <property type="entry name" value="Peptidase_S41_CPP"/>
    <property type="match status" value="1"/>
</dbReference>
<dbReference type="EC" id="3.4.21.102" evidence="7"/>
<dbReference type="PROSITE" id="PS50106">
    <property type="entry name" value="PDZ"/>
    <property type="match status" value="1"/>
</dbReference>
<dbReference type="InterPro" id="IPR036034">
    <property type="entry name" value="PDZ_sf"/>
</dbReference>
<dbReference type="PANTHER" id="PTHR32060">
    <property type="entry name" value="TAIL-SPECIFIC PROTEASE"/>
    <property type="match status" value="1"/>
</dbReference>
<gene>
    <name evidence="7" type="ORF">FHS30_001512</name>
</gene>
<dbReference type="PANTHER" id="PTHR32060:SF22">
    <property type="entry name" value="CARBOXYL-TERMINAL-PROCESSING PEPTIDASE 3, CHLOROPLASTIC"/>
    <property type="match status" value="1"/>
</dbReference>
<dbReference type="InterPro" id="IPR005151">
    <property type="entry name" value="Tail-specific_protease"/>
</dbReference>
<proteinExistence type="inferred from homology"/>
<dbReference type="SUPFAM" id="SSF52096">
    <property type="entry name" value="ClpP/crotonase"/>
    <property type="match status" value="1"/>
</dbReference>
<comment type="caution">
    <text evidence="7">The sequence shown here is derived from an EMBL/GenBank/DDBJ whole genome shotgun (WGS) entry which is preliminary data.</text>
</comment>
<name>A0A839US27_9GAMM</name>
<dbReference type="GO" id="GO:0006508">
    <property type="term" value="P:proteolysis"/>
    <property type="evidence" value="ECO:0007669"/>
    <property type="project" value="UniProtKB-KW"/>
</dbReference>
<dbReference type="InterPro" id="IPR004447">
    <property type="entry name" value="Peptidase_S41A"/>
</dbReference>
<evidence type="ECO:0000256" key="4">
    <source>
        <dbReference type="ARBA" id="ARBA00022825"/>
    </source>
</evidence>
<accession>A0A839US27</accession>
<evidence type="ECO:0000256" key="5">
    <source>
        <dbReference type="RuleBase" id="RU004404"/>
    </source>
</evidence>
<dbReference type="GO" id="GO:0004252">
    <property type="term" value="F:serine-type endopeptidase activity"/>
    <property type="evidence" value="ECO:0007669"/>
    <property type="project" value="UniProtKB-EC"/>
</dbReference>
<evidence type="ECO:0000256" key="3">
    <source>
        <dbReference type="ARBA" id="ARBA00022801"/>
    </source>
</evidence>
<dbReference type="InterPro" id="IPR020992">
    <property type="entry name" value="Tail_Prtase_C"/>
</dbReference>
<dbReference type="InterPro" id="IPR029045">
    <property type="entry name" value="ClpP/crotonase-like_dom_sf"/>
</dbReference>
<evidence type="ECO:0000259" key="6">
    <source>
        <dbReference type="PROSITE" id="PS50106"/>
    </source>
</evidence>
<dbReference type="SUPFAM" id="SSF50156">
    <property type="entry name" value="PDZ domain-like"/>
    <property type="match status" value="1"/>
</dbReference>
<dbReference type="EMBL" id="JACHXZ010000002">
    <property type="protein sequence ID" value="MBB3168328.1"/>
    <property type="molecule type" value="Genomic_DNA"/>
</dbReference>
<comment type="similarity">
    <text evidence="1 5">Belongs to the peptidase S41A family.</text>
</comment>
<dbReference type="Pfam" id="PF11818">
    <property type="entry name" value="DUF3340"/>
    <property type="match status" value="1"/>
</dbReference>
<dbReference type="GO" id="GO:0007165">
    <property type="term" value="P:signal transduction"/>
    <property type="evidence" value="ECO:0007669"/>
    <property type="project" value="TreeGrafter"/>
</dbReference>
<evidence type="ECO:0000313" key="7">
    <source>
        <dbReference type="EMBL" id="MBB3168328.1"/>
    </source>
</evidence>
<dbReference type="GO" id="GO:0030288">
    <property type="term" value="C:outer membrane-bounded periplasmic space"/>
    <property type="evidence" value="ECO:0007669"/>
    <property type="project" value="TreeGrafter"/>
</dbReference>
<dbReference type="NCBIfam" id="TIGR00225">
    <property type="entry name" value="prc"/>
    <property type="match status" value="1"/>
</dbReference>
<dbReference type="Pfam" id="PF17804">
    <property type="entry name" value="TSP_NTD"/>
    <property type="match status" value="1"/>
</dbReference>
<dbReference type="Gene3D" id="3.90.226.10">
    <property type="entry name" value="2-enoyl-CoA Hydratase, Chain A, domain 1"/>
    <property type="match status" value="1"/>
</dbReference>
<dbReference type="AlphaFoldDB" id="A0A839US27"/>
<dbReference type="CDD" id="cd06782">
    <property type="entry name" value="cpPDZ_CPP-like"/>
    <property type="match status" value="1"/>
</dbReference>
<dbReference type="InterPro" id="IPR040573">
    <property type="entry name" value="TSP_N"/>
</dbReference>
<evidence type="ECO:0000256" key="2">
    <source>
        <dbReference type="ARBA" id="ARBA00022670"/>
    </source>
</evidence>
<reference evidence="7 8" key="1">
    <citation type="submission" date="2020-08" db="EMBL/GenBank/DDBJ databases">
        <title>Genomic Encyclopedia of Type Strains, Phase III (KMG-III): the genomes of soil and plant-associated and newly described type strains.</title>
        <authorList>
            <person name="Whitman W."/>
        </authorList>
    </citation>
    <scope>NUCLEOTIDE SEQUENCE [LARGE SCALE GENOMIC DNA]</scope>
    <source>
        <strain evidence="7 8">CECT 8571</strain>
    </source>
</reference>
<keyword evidence="4 5" id="KW-0720">Serine protease</keyword>
<dbReference type="SMART" id="SM00245">
    <property type="entry name" value="TSPc"/>
    <property type="match status" value="1"/>
</dbReference>
<keyword evidence="8" id="KW-1185">Reference proteome</keyword>
<evidence type="ECO:0000256" key="1">
    <source>
        <dbReference type="ARBA" id="ARBA00009179"/>
    </source>
</evidence>
<organism evidence="7 8">
    <name type="scientific">Simiduia aestuariiviva</name>
    <dbReference type="NCBI Taxonomy" id="1510459"/>
    <lineage>
        <taxon>Bacteria</taxon>
        <taxon>Pseudomonadati</taxon>
        <taxon>Pseudomonadota</taxon>
        <taxon>Gammaproteobacteria</taxon>
        <taxon>Cellvibrionales</taxon>
        <taxon>Cellvibrionaceae</taxon>
        <taxon>Simiduia</taxon>
    </lineage>
</organism>
<dbReference type="InterPro" id="IPR001478">
    <property type="entry name" value="PDZ"/>
</dbReference>
<keyword evidence="2 5" id="KW-0645">Protease</keyword>
<keyword evidence="3 5" id="KW-0378">Hydrolase</keyword>
<dbReference type="Gene3D" id="3.30.750.44">
    <property type="match status" value="1"/>
</dbReference>
<dbReference type="Gene3D" id="2.30.42.10">
    <property type="match status" value="1"/>
</dbReference>
<feature type="domain" description="PDZ" evidence="6">
    <location>
        <begin position="114"/>
        <end position="191"/>
    </location>
</feature>
<evidence type="ECO:0000313" key="8">
    <source>
        <dbReference type="Proteomes" id="UP000559987"/>
    </source>
</evidence>
<dbReference type="Pfam" id="PF03572">
    <property type="entry name" value="Peptidase_S41"/>
    <property type="match status" value="1"/>
</dbReference>
<dbReference type="FunFam" id="3.90.226.10:FF:000090">
    <property type="entry name" value="Tail-specific protease"/>
    <property type="match status" value="1"/>
</dbReference>
<dbReference type="SMART" id="SM00228">
    <property type="entry name" value="PDZ"/>
    <property type="match status" value="1"/>
</dbReference>
<protein>
    <submittedName>
        <fullName evidence="7">Carboxyl-terminal processing protease</fullName>
        <ecNumber evidence="7">3.4.21.102</ecNumber>
    </submittedName>
</protein>
<sequence length="578" mass="64950">MAIVAELEDPETQYDFTKDEFLDNDREAAPWPKDKAASDELWRKRVKASVLSLKLSGKTIEESKTTLVRRYKNQITRLQQQDREDVFETLINALTLLYDPHTNYLSPRTLENFNINMSLSLEGIGAVLQTEDEFTKIVRLVAAGPADKSGQLKPADKIIAVGQGKDGELVDIVGWRLDEVVQLIRGEPNTIVRLQVQPANADATAIKVVTINRERVKLEEQAAKKAVFELKDGNTTYKLGVIDIPAFYLDFEAYRKRDPNYKSTTRDVMKLLRELEQEQVDGIILDLRNNGGGSLQEATTLTDLFIDPGPVVQIRQSNETISRFHRSRSRALYRGPLLVLINRLSASASEIFAGAIQDYGRGIIVGSQSFGKGTVQSLTGLQEGQLKITESKFYRVSGESTQHRGVIPDIALPNLIDEAEVGESAYPNALPWDKIHPVPHEKYYDITQLMRDINPQHESRVAVNPDFNFLRDQLNLVTELKEKKQLSLNEQKRLAEKEALDKRNLLSENARRIAKGDKPYANIEALKAANEADSEQAMSGLVQIDTEKDAMLREAGFVLADFIASQREESASKLADFR</sequence>
<dbReference type="Proteomes" id="UP000559987">
    <property type="component" value="Unassembled WGS sequence"/>
</dbReference>